<keyword evidence="5" id="KW-1185">Reference proteome</keyword>
<dbReference type="Proteomes" id="UP000284395">
    <property type="component" value="Unassembled WGS sequence"/>
</dbReference>
<comment type="caution">
    <text evidence="4">The sequence shown here is derived from an EMBL/GenBank/DDBJ whole genome shotgun (WGS) entry which is preliminary data.</text>
</comment>
<organism evidence="4 5">
    <name type="scientific">Altericroceibacterium spongiae</name>
    <dbReference type="NCBI Taxonomy" id="2320269"/>
    <lineage>
        <taxon>Bacteria</taxon>
        <taxon>Pseudomonadati</taxon>
        <taxon>Pseudomonadota</taxon>
        <taxon>Alphaproteobacteria</taxon>
        <taxon>Sphingomonadales</taxon>
        <taxon>Erythrobacteraceae</taxon>
        <taxon>Altericroceibacterium</taxon>
    </lineage>
</organism>
<evidence type="ECO:0000313" key="4">
    <source>
        <dbReference type="EMBL" id="RKF17322.1"/>
    </source>
</evidence>
<feature type="domain" description="Alpha/beta hydrolase fold-3" evidence="3">
    <location>
        <begin position="142"/>
        <end position="348"/>
    </location>
</feature>
<dbReference type="InterPro" id="IPR013094">
    <property type="entry name" value="AB_hydrolase_3"/>
</dbReference>
<proteinExistence type="inferred from homology"/>
<dbReference type="GO" id="GO:0004806">
    <property type="term" value="F:triacylglycerol lipase activity"/>
    <property type="evidence" value="ECO:0007669"/>
    <property type="project" value="TreeGrafter"/>
</dbReference>
<dbReference type="InterPro" id="IPR002168">
    <property type="entry name" value="Lipase_GDXG_HIS_AS"/>
</dbReference>
<dbReference type="PANTHER" id="PTHR23025:SF3">
    <property type="entry name" value="HORMONE-SENSITIVE LIPASE"/>
    <property type="match status" value="1"/>
</dbReference>
<dbReference type="PANTHER" id="PTHR23025">
    <property type="entry name" value="TRIACYLGLYCEROL LIPASE"/>
    <property type="match status" value="1"/>
</dbReference>
<dbReference type="EMBL" id="RAPF01000017">
    <property type="protein sequence ID" value="RKF17322.1"/>
    <property type="molecule type" value="Genomic_DNA"/>
</dbReference>
<dbReference type="Pfam" id="PF07859">
    <property type="entry name" value="Abhydrolase_3"/>
    <property type="match status" value="1"/>
</dbReference>
<dbReference type="SUPFAM" id="SSF53474">
    <property type="entry name" value="alpha/beta-Hydrolases"/>
    <property type="match status" value="1"/>
</dbReference>
<dbReference type="InterPro" id="IPR029058">
    <property type="entry name" value="AB_hydrolase_fold"/>
</dbReference>
<dbReference type="GO" id="GO:0019433">
    <property type="term" value="P:triglyceride catabolic process"/>
    <property type="evidence" value="ECO:0007669"/>
    <property type="project" value="TreeGrafter"/>
</dbReference>
<dbReference type="AlphaFoldDB" id="A0A420E976"/>
<dbReference type="Gene3D" id="3.40.50.1820">
    <property type="entry name" value="alpha/beta hydrolase"/>
    <property type="match status" value="1"/>
</dbReference>
<protein>
    <submittedName>
        <fullName evidence="4">Alpha/beta hydrolase</fullName>
    </submittedName>
</protein>
<evidence type="ECO:0000256" key="2">
    <source>
        <dbReference type="ARBA" id="ARBA00022801"/>
    </source>
</evidence>
<evidence type="ECO:0000313" key="5">
    <source>
        <dbReference type="Proteomes" id="UP000284395"/>
    </source>
</evidence>
<evidence type="ECO:0000256" key="1">
    <source>
        <dbReference type="ARBA" id="ARBA00010515"/>
    </source>
</evidence>
<comment type="similarity">
    <text evidence="1">Belongs to the 'GDXG' lipolytic enzyme family.</text>
</comment>
<accession>A0A420E976</accession>
<gene>
    <name evidence="4" type="ORF">D6851_16930</name>
</gene>
<name>A0A420E976_9SPHN</name>
<sequence>MNRSRTSTTLLGVGLGLAATAVIVASRKRDAGAAINLFDAAEARSVNQASFTQVPIIKQPLPTRVKALARIMAGAGDITVDLLASGKMASAGRSGGALKGAIMGFKRDGVTCVDKSIEGRDGPIKVRIYTPEALETAPRPLVVEFHGGGWAVGDLSTADWIASTIARDLDAIVVSVDYRLSPTHPFPAGLHDCYDALAWAASNMEMLGARAKRLGVMGESAGGNLAAAVTLMAREQGGPVIDHQVLLYPATDLRNSTRSRRQNMKGPVLVGNALDAFEESYAGKGDPTNDWRLSPLRARDKENLPPALVQIASYDPLYDDGVAYAEALRDAGVPTRLTAYTAMPHGYVNMPYFCRDAKAAMREVVAEQRKYLRADR</sequence>
<reference evidence="4 5" key="1">
    <citation type="submission" date="2018-09" db="EMBL/GenBank/DDBJ databases">
        <title>Altererythrobacter spongiae sp. nov., isolated from a marine sponge.</title>
        <authorList>
            <person name="Zhuang L."/>
            <person name="Luo L."/>
        </authorList>
    </citation>
    <scope>NUCLEOTIDE SEQUENCE [LARGE SCALE GENOMIC DNA]</scope>
    <source>
        <strain evidence="4 5">HN-Y73</strain>
    </source>
</reference>
<dbReference type="PROSITE" id="PS01173">
    <property type="entry name" value="LIPASE_GDXG_HIS"/>
    <property type="match status" value="1"/>
</dbReference>
<keyword evidence="2 4" id="KW-0378">Hydrolase</keyword>
<evidence type="ECO:0000259" key="3">
    <source>
        <dbReference type="Pfam" id="PF07859"/>
    </source>
</evidence>
<dbReference type="GO" id="GO:0005829">
    <property type="term" value="C:cytosol"/>
    <property type="evidence" value="ECO:0007669"/>
    <property type="project" value="TreeGrafter"/>
</dbReference>
<dbReference type="GO" id="GO:0004771">
    <property type="term" value="F:sterol ester esterase activity"/>
    <property type="evidence" value="ECO:0007669"/>
    <property type="project" value="TreeGrafter"/>
</dbReference>